<organism evidence="1 2">
    <name type="scientific">Smittium culicis</name>
    <dbReference type="NCBI Taxonomy" id="133412"/>
    <lineage>
        <taxon>Eukaryota</taxon>
        <taxon>Fungi</taxon>
        <taxon>Fungi incertae sedis</taxon>
        <taxon>Zoopagomycota</taxon>
        <taxon>Kickxellomycotina</taxon>
        <taxon>Harpellomycetes</taxon>
        <taxon>Harpellales</taxon>
        <taxon>Legeriomycetaceae</taxon>
        <taxon>Smittium</taxon>
    </lineage>
</organism>
<name>A0A1R1X260_9FUNG</name>
<dbReference type="AlphaFoldDB" id="A0A1R1X260"/>
<protein>
    <submittedName>
        <fullName evidence="1">Uncharacterized protein</fullName>
    </submittedName>
</protein>
<dbReference type="OrthoDB" id="5534248at2759"/>
<comment type="caution">
    <text evidence="1">The sequence shown here is derived from an EMBL/GenBank/DDBJ whole genome shotgun (WGS) entry which is preliminary data.</text>
</comment>
<sequence length="392" mass="44532">MSFGISKCGALAVGGSFEHPDILELQVQRVPIVKEYWYLGVLINDELDLLKFCRHKVEKAEACYTNIRRLLSSKSVPMASRVLFLRGVLEARMRYGGEILGMYRDRSRSLQRVLNNGLKNFIGVSERATIVKMGNLWLEFEVPPLYASFGYARARAYQKFQDVSTPIALLLKDRSNGPWGKVSNGWLNRMGLEGKSKDDFLSTLTMNQAKFSLGSFYIKYEFQKSNRYWKIGSKYSSYSVGLTWYAAWRCGGIWNSYLAHKVGRGNDDIKCKCPLCRLHSTNSQSESPGLKTLSDNLYQRLDLYTESMGIYLLGGNPGGHPRTTQMGAEDFEIVLTVSKFLQLAMPTYTAKLLGHVKSSLKTQVLRIRFESVPVIRMLVDLWYASRVVLSEH</sequence>
<gene>
    <name evidence="1" type="ORF">AYI69_g10971</name>
</gene>
<evidence type="ECO:0000313" key="1">
    <source>
        <dbReference type="EMBL" id="OMJ08700.1"/>
    </source>
</evidence>
<keyword evidence="2" id="KW-1185">Reference proteome</keyword>
<dbReference type="EMBL" id="LSSM01007310">
    <property type="protein sequence ID" value="OMJ08700.1"/>
    <property type="molecule type" value="Genomic_DNA"/>
</dbReference>
<dbReference type="Proteomes" id="UP000187429">
    <property type="component" value="Unassembled WGS sequence"/>
</dbReference>
<accession>A0A1R1X260</accession>
<evidence type="ECO:0000313" key="2">
    <source>
        <dbReference type="Proteomes" id="UP000187429"/>
    </source>
</evidence>
<proteinExistence type="predicted"/>
<reference evidence="2" key="1">
    <citation type="submission" date="2017-01" db="EMBL/GenBank/DDBJ databases">
        <authorList>
            <person name="Wang Y."/>
            <person name="White M."/>
            <person name="Kvist S."/>
            <person name="Moncalvo J.-M."/>
        </authorList>
    </citation>
    <scope>NUCLEOTIDE SEQUENCE [LARGE SCALE GENOMIC DNA]</scope>
    <source>
        <strain evidence="2">ID-206-W2</strain>
    </source>
</reference>